<name>A0A7J4ZMW3_9BACT</name>
<dbReference type="Pfam" id="PF13505">
    <property type="entry name" value="OMP_b-brl"/>
    <property type="match status" value="1"/>
</dbReference>
<dbReference type="Gene3D" id="2.40.160.20">
    <property type="match status" value="1"/>
</dbReference>
<evidence type="ECO:0000313" key="5">
    <source>
        <dbReference type="Proteomes" id="UP000420562"/>
    </source>
</evidence>
<keyword evidence="5" id="KW-1185">Reference proteome</keyword>
<comment type="caution">
    <text evidence="4">The sequence shown here is derived from an EMBL/GenBank/DDBJ whole genome shotgun (WGS) entry which is preliminary data.</text>
</comment>
<dbReference type="Proteomes" id="UP000420562">
    <property type="component" value="Unassembled WGS sequence"/>
</dbReference>
<proteinExistence type="predicted"/>
<evidence type="ECO:0000256" key="2">
    <source>
        <dbReference type="SAM" id="SignalP"/>
    </source>
</evidence>
<gene>
    <name evidence="4" type="ORF">F6V25_14875</name>
</gene>
<dbReference type="SUPFAM" id="SSF56925">
    <property type="entry name" value="OMPA-like"/>
    <property type="match status" value="1"/>
</dbReference>
<reference evidence="4 5" key="1">
    <citation type="submission" date="2019-09" db="EMBL/GenBank/DDBJ databases">
        <title>Geobacter sp. Red96, a novel strain isolated from paddy soil.</title>
        <authorList>
            <person name="Xu Z."/>
            <person name="Masuda Y."/>
            <person name="Itoh H."/>
            <person name="Senoo K."/>
        </authorList>
    </citation>
    <scope>NUCLEOTIDE SEQUENCE [LARGE SCALE GENOMIC DNA]</scope>
    <source>
        <strain evidence="4 5">Red96</strain>
    </source>
</reference>
<dbReference type="EMBL" id="VZQZ01000010">
    <property type="protein sequence ID" value="KAB0664085.1"/>
    <property type="molecule type" value="Genomic_DNA"/>
</dbReference>
<feature type="signal peptide" evidence="2">
    <location>
        <begin position="1"/>
        <end position="23"/>
    </location>
</feature>
<feature type="domain" description="Outer membrane protein beta-barrel" evidence="3">
    <location>
        <begin position="14"/>
        <end position="211"/>
    </location>
</feature>
<protein>
    <submittedName>
        <fullName evidence="4">Porin family protein</fullName>
    </submittedName>
</protein>
<feature type="chain" id="PRO_5029645045" evidence="2">
    <location>
        <begin position="24"/>
        <end position="216"/>
    </location>
</feature>
<keyword evidence="1 2" id="KW-0732">Signal</keyword>
<evidence type="ECO:0000313" key="4">
    <source>
        <dbReference type="EMBL" id="KAB0664085.1"/>
    </source>
</evidence>
<dbReference type="AlphaFoldDB" id="A0A7J4ZMW3"/>
<accession>A0A7J4ZMW3</accession>
<organism evidence="4 5">
    <name type="scientific">Oryzomonas japonica</name>
    <dbReference type="NCBI Taxonomy" id="2603858"/>
    <lineage>
        <taxon>Bacteria</taxon>
        <taxon>Pseudomonadati</taxon>
        <taxon>Thermodesulfobacteriota</taxon>
        <taxon>Desulfuromonadia</taxon>
        <taxon>Geobacterales</taxon>
        <taxon>Geobacteraceae</taxon>
        <taxon>Oryzomonas</taxon>
    </lineage>
</organism>
<evidence type="ECO:0000256" key="1">
    <source>
        <dbReference type="ARBA" id="ARBA00022729"/>
    </source>
</evidence>
<sequence length="216" mass="23252">MKRICRMIIALGLPLLVCGPAWAQHAGPYAGAFLGGNALMSAKGSDSQGDFSLKFDPRLMGSAVLGWDFEPGNSAGEGRIELEYSHRGNRLDKAKFAEGSVPASGSVTADSLLVNFYGILFGDRFWSPYLGLGLGAARIEASDLRVTGGPLSDDSAFVFAYQAGLGVDFALTDRLNLDLGYRFFGAIRPKFREADGTDFRMDYYSHSVVLGLRVGF</sequence>
<evidence type="ECO:0000259" key="3">
    <source>
        <dbReference type="Pfam" id="PF13505"/>
    </source>
</evidence>
<dbReference type="InterPro" id="IPR011250">
    <property type="entry name" value="OMP/PagP_B-barrel"/>
</dbReference>
<dbReference type="InterPro" id="IPR027385">
    <property type="entry name" value="Beta-barrel_OMP"/>
</dbReference>
<dbReference type="RefSeq" id="WP_151129402.1">
    <property type="nucleotide sequence ID" value="NZ_VZQZ01000010.1"/>
</dbReference>